<comment type="caution">
    <text evidence="1">The sequence shown here is derived from an EMBL/GenBank/DDBJ whole genome shotgun (WGS) entry which is preliminary data.</text>
</comment>
<keyword evidence="2" id="KW-1185">Reference proteome</keyword>
<reference evidence="1" key="2">
    <citation type="submission" date="2021-08" db="EMBL/GenBank/DDBJ databases">
        <authorList>
            <person name="Tani A."/>
            <person name="Ola A."/>
            <person name="Ogura Y."/>
            <person name="Katsura K."/>
            <person name="Hayashi T."/>
        </authorList>
    </citation>
    <scope>NUCLEOTIDE SEQUENCE</scope>
    <source>
        <strain evidence="1">DSM 17168</strain>
    </source>
</reference>
<dbReference type="EMBL" id="BPQQ01000115">
    <property type="protein sequence ID" value="GJE04360.1"/>
    <property type="molecule type" value="Genomic_DNA"/>
</dbReference>
<organism evidence="1 2">
    <name type="scientific">Methylobacterium isbiliense</name>
    <dbReference type="NCBI Taxonomy" id="315478"/>
    <lineage>
        <taxon>Bacteria</taxon>
        <taxon>Pseudomonadati</taxon>
        <taxon>Pseudomonadota</taxon>
        <taxon>Alphaproteobacteria</taxon>
        <taxon>Hyphomicrobiales</taxon>
        <taxon>Methylobacteriaceae</taxon>
        <taxon>Methylobacterium</taxon>
    </lineage>
</organism>
<dbReference type="Proteomes" id="UP001055153">
    <property type="component" value="Unassembled WGS sequence"/>
</dbReference>
<evidence type="ECO:0000313" key="1">
    <source>
        <dbReference type="EMBL" id="GJE04360.1"/>
    </source>
</evidence>
<dbReference type="RefSeq" id="WP_238241719.1">
    <property type="nucleotide sequence ID" value="NZ_BPQQ01000115.1"/>
</dbReference>
<evidence type="ECO:0008006" key="3">
    <source>
        <dbReference type="Google" id="ProtNLM"/>
    </source>
</evidence>
<proteinExistence type="predicted"/>
<accession>A0ABQ4SPD0</accession>
<gene>
    <name evidence="1" type="ORF">GMJLKIPL_6321</name>
</gene>
<name>A0ABQ4SPD0_9HYPH</name>
<protein>
    <recommendedName>
        <fullName evidence="3">Group II intron reverse transcriptase/maturase</fullName>
    </recommendedName>
</protein>
<evidence type="ECO:0000313" key="2">
    <source>
        <dbReference type="Proteomes" id="UP001055153"/>
    </source>
</evidence>
<reference evidence="1" key="1">
    <citation type="journal article" date="2021" name="Front. Microbiol.">
        <title>Comprehensive Comparative Genomics and Phenotyping of Methylobacterium Species.</title>
        <authorList>
            <person name="Alessa O."/>
            <person name="Ogura Y."/>
            <person name="Fujitani Y."/>
            <person name="Takami H."/>
            <person name="Hayashi T."/>
            <person name="Sahin N."/>
            <person name="Tani A."/>
        </authorList>
    </citation>
    <scope>NUCLEOTIDE SEQUENCE</scope>
    <source>
        <strain evidence="1">DSM 17168</strain>
    </source>
</reference>
<sequence>MTSRLATPTHTVQKLQTSLQAKAKAEPAFRFYALWDKICRADIIEEAYRRCRANDGAPGVDGVTFDTIEAEGLDR</sequence>